<proteinExistence type="predicted"/>
<dbReference type="AlphaFoldDB" id="A0A437PRZ2"/>
<evidence type="ECO:0000256" key="1">
    <source>
        <dbReference type="ARBA" id="ARBA00022679"/>
    </source>
</evidence>
<keyword evidence="5" id="KW-1185">Reference proteome</keyword>
<name>A0A437PRZ2_9BACT</name>
<sequence length="143" mass="16202">MKIIQPTSPSDWEKYLALRYEVLREPWNQPLGSEILADDSTSLNAMIIDAQGDALGVARLHETSPGVGQVRCVAIKTMQQGKGLGKILMNYLENEAIKLGLREIILEARENAVPFYESLGYKITKKSYLLFDEIQHYTMEKEL</sequence>
<evidence type="ECO:0000256" key="2">
    <source>
        <dbReference type="ARBA" id="ARBA00023315"/>
    </source>
</evidence>
<reference evidence="4 5" key="1">
    <citation type="submission" date="2019-01" db="EMBL/GenBank/DDBJ databases">
        <authorList>
            <person name="Chen W.-M."/>
        </authorList>
    </citation>
    <scope>NUCLEOTIDE SEQUENCE [LARGE SCALE GENOMIC DNA]</scope>
    <source>
        <strain evidence="4 5">FSY-15</strain>
    </source>
</reference>
<evidence type="ECO:0000313" key="4">
    <source>
        <dbReference type="EMBL" id="RVU25011.1"/>
    </source>
</evidence>
<dbReference type="InterPro" id="IPR000182">
    <property type="entry name" value="GNAT_dom"/>
</dbReference>
<protein>
    <submittedName>
        <fullName evidence="4">GNAT family N-acetyltransferase</fullName>
    </submittedName>
</protein>
<keyword evidence="1 4" id="KW-0808">Transferase</keyword>
<comment type="caution">
    <text evidence="4">The sequence shown here is derived from an EMBL/GenBank/DDBJ whole genome shotgun (WGS) entry which is preliminary data.</text>
</comment>
<keyword evidence="2" id="KW-0012">Acyltransferase</keyword>
<evidence type="ECO:0000313" key="5">
    <source>
        <dbReference type="Proteomes" id="UP000282832"/>
    </source>
</evidence>
<dbReference type="Proteomes" id="UP000282832">
    <property type="component" value="Unassembled WGS sequence"/>
</dbReference>
<dbReference type="CDD" id="cd04301">
    <property type="entry name" value="NAT_SF"/>
    <property type="match status" value="1"/>
</dbReference>
<feature type="domain" description="N-acetyltransferase" evidence="3">
    <location>
        <begin position="2"/>
        <end position="143"/>
    </location>
</feature>
<dbReference type="PROSITE" id="PS51186">
    <property type="entry name" value="GNAT"/>
    <property type="match status" value="1"/>
</dbReference>
<evidence type="ECO:0000259" key="3">
    <source>
        <dbReference type="PROSITE" id="PS51186"/>
    </source>
</evidence>
<dbReference type="OrthoDB" id="2352823at2"/>
<organism evidence="4 5">
    <name type="scientific">Sandaracinomonas limnophila</name>
    <dbReference type="NCBI Taxonomy" id="1862386"/>
    <lineage>
        <taxon>Bacteria</taxon>
        <taxon>Pseudomonadati</taxon>
        <taxon>Bacteroidota</taxon>
        <taxon>Cytophagia</taxon>
        <taxon>Cytophagales</taxon>
        <taxon>Flectobacillaceae</taxon>
        <taxon>Sandaracinomonas</taxon>
    </lineage>
</organism>
<dbReference type="PANTHER" id="PTHR43877">
    <property type="entry name" value="AMINOALKYLPHOSPHONATE N-ACETYLTRANSFERASE-RELATED-RELATED"/>
    <property type="match status" value="1"/>
</dbReference>
<accession>A0A437PRZ2</accession>
<dbReference type="InterPro" id="IPR050832">
    <property type="entry name" value="Bact_Acetyltransf"/>
</dbReference>
<dbReference type="RefSeq" id="WP_127804271.1">
    <property type="nucleotide sequence ID" value="NZ_SACY01000003.1"/>
</dbReference>
<dbReference type="GO" id="GO:0016747">
    <property type="term" value="F:acyltransferase activity, transferring groups other than amino-acyl groups"/>
    <property type="evidence" value="ECO:0007669"/>
    <property type="project" value="InterPro"/>
</dbReference>
<dbReference type="Pfam" id="PF13673">
    <property type="entry name" value="Acetyltransf_10"/>
    <property type="match status" value="1"/>
</dbReference>
<dbReference type="EMBL" id="SACY01000003">
    <property type="protein sequence ID" value="RVU25011.1"/>
    <property type="molecule type" value="Genomic_DNA"/>
</dbReference>
<dbReference type="SUPFAM" id="SSF55729">
    <property type="entry name" value="Acyl-CoA N-acyltransferases (Nat)"/>
    <property type="match status" value="1"/>
</dbReference>
<dbReference type="Gene3D" id="3.40.630.30">
    <property type="match status" value="1"/>
</dbReference>
<gene>
    <name evidence="4" type="ORF">EOJ36_08380</name>
</gene>
<dbReference type="InterPro" id="IPR016181">
    <property type="entry name" value="Acyl_CoA_acyltransferase"/>
</dbReference>